<comment type="caution">
    <text evidence="1">The sequence shown here is derived from an EMBL/GenBank/DDBJ whole genome shotgun (WGS) entry which is preliminary data.</text>
</comment>
<evidence type="ECO:0000313" key="1">
    <source>
        <dbReference type="EMBL" id="MDP9608864.1"/>
    </source>
</evidence>
<name>A0ABT9KKA7_9ACTN</name>
<evidence type="ECO:0000313" key="2">
    <source>
        <dbReference type="Proteomes" id="UP001234880"/>
    </source>
</evidence>
<dbReference type="RefSeq" id="WP_301274730.1">
    <property type="nucleotide sequence ID" value="NZ_JAURUE010000001.1"/>
</dbReference>
<dbReference type="Proteomes" id="UP001234880">
    <property type="component" value="Unassembled WGS sequence"/>
</dbReference>
<organism evidence="1 2">
    <name type="scientific">Streptomyces demainii</name>
    <dbReference type="NCBI Taxonomy" id="588122"/>
    <lineage>
        <taxon>Bacteria</taxon>
        <taxon>Bacillati</taxon>
        <taxon>Actinomycetota</taxon>
        <taxon>Actinomycetes</taxon>
        <taxon>Kitasatosporales</taxon>
        <taxon>Streptomycetaceae</taxon>
        <taxon>Streptomyces</taxon>
    </lineage>
</organism>
<sequence>MTMAIYTFVRLDSPHSTFDRVDDALRDISGDDDDDGRSGAAVPA</sequence>
<proteinExistence type="predicted"/>
<accession>A0ABT9KKA7</accession>
<gene>
    <name evidence="1" type="ORF">JOF35_001141</name>
</gene>
<protein>
    <submittedName>
        <fullName evidence="1">Uncharacterized protein</fullName>
    </submittedName>
</protein>
<keyword evidence="2" id="KW-1185">Reference proteome</keyword>
<dbReference type="EMBL" id="JAURUE010000001">
    <property type="protein sequence ID" value="MDP9608864.1"/>
    <property type="molecule type" value="Genomic_DNA"/>
</dbReference>
<reference evidence="1 2" key="1">
    <citation type="submission" date="2023-07" db="EMBL/GenBank/DDBJ databases">
        <title>Sequencing the genomes of 1000 actinobacteria strains.</title>
        <authorList>
            <person name="Klenk H.-P."/>
        </authorList>
    </citation>
    <scope>NUCLEOTIDE SEQUENCE [LARGE SCALE GENOMIC DNA]</scope>
    <source>
        <strain evidence="1 2">DSM 41600</strain>
    </source>
</reference>